<dbReference type="AlphaFoldDB" id="A0A146FXZ7"/>
<protein>
    <submittedName>
        <fullName evidence="2">Pentatricopeptide repeat protein</fullName>
    </submittedName>
</protein>
<accession>A0A146FXZ7</accession>
<reference evidence="3" key="2">
    <citation type="submission" date="2016-02" db="EMBL/GenBank/DDBJ databases">
        <title>Genome sequencing of Aspergillus luchuensis NBRC 4314.</title>
        <authorList>
            <person name="Yamada O."/>
        </authorList>
    </citation>
    <scope>NUCLEOTIDE SEQUENCE [LARGE SCALE GENOMIC DNA]</scope>
    <source>
        <strain evidence="3">RIB 2604</strain>
    </source>
</reference>
<evidence type="ECO:0000313" key="2">
    <source>
        <dbReference type="EMBL" id="GAT29621.1"/>
    </source>
</evidence>
<proteinExistence type="predicted"/>
<sequence>MAFKSEGRGQGSAGQARDDHVEESNDTVDDGFADRTDCVDDAHQASADGVEDTSDLYRRE</sequence>
<feature type="compositionally biased region" description="Basic and acidic residues" evidence="1">
    <location>
        <begin position="32"/>
        <end position="43"/>
    </location>
</feature>
<evidence type="ECO:0000313" key="3">
    <source>
        <dbReference type="Proteomes" id="UP000075230"/>
    </source>
</evidence>
<gene>
    <name evidence="2" type="ORF">RIB2604_03001530</name>
</gene>
<comment type="caution">
    <text evidence="2">The sequence shown here is derived from an EMBL/GenBank/DDBJ whole genome shotgun (WGS) entry which is preliminary data.</text>
</comment>
<dbReference type="EMBL" id="BCWF01000029">
    <property type="protein sequence ID" value="GAT29621.1"/>
    <property type="molecule type" value="Genomic_DNA"/>
</dbReference>
<reference evidence="2 3" key="1">
    <citation type="journal article" date="2016" name="DNA Res.">
        <title>Genome sequence of Aspergillus luchuensis NBRC 4314.</title>
        <authorList>
            <person name="Yamada O."/>
            <person name="Machida M."/>
            <person name="Hosoyama A."/>
            <person name="Goto M."/>
            <person name="Takahashi T."/>
            <person name="Futagami T."/>
            <person name="Yamagata Y."/>
            <person name="Takeuchi M."/>
            <person name="Kobayashi T."/>
            <person name="Koike H."/>
            <person name="Abe K."/>
            <person name="Asai K."/>
            <person name="Arita M."/>
            <person name="Fujita N."/>
            <person name="Fukuda K."/>
            <person name="Higa K."/>
            <person name="Horikawa H."/>
            <person name="Ishikawa T."/>
            <person name="Jinno K."/>
            <person name="Kato Y."/>
            <person name="Kirimura K."/>
            <person name="Mizutani O."/>
            <person name="Nakasone K."/>
            <person name="Sano M."/>
            <person name="Shiraishi Y."/>
            <person name="Tsukahara M."/>
            <person name="Gomi K."/>
        </authorList>
    </citation>
    <scope>NUCLEOTIDE SEQUENCE [LARGE SCALE GENOMIC DNA]</scope>
    <source>
        <strain evidence="2 3">RIB 2604</strain>
    </source>
</reference>
<evidence type="ECO:0000256" key="1">
    <source>
        <dbReference type="SAM" id="MobiDB-lite"/>
    </source>
</evidence>
<feature type="region of interest" description="Disordered" evidence="1">
    <location>
        <begin position="1"/>
        <end position="60"/>
    </location>
</feature>
<organism evidence="2 3">
    <name type="scientific">Aspergillus kawachii</name>
    <name type="common">White koji mold</name>
    <name type="synonym">Aspergillus awamori var. kawachi</name>
    <dbReference type="NCBI Taxonomy" id="1069201"/>
    <lineage>
        <taxon>Eukaryota</taxon>
        <taxon>Fungi</taxon>
        <taxon>Dikarya</taxon>
        <taxon>Ascomycota</taxon>
        <taxon>Pezizomycotina</taxon>
        <taxon>Eurotiomycetes</taxon>
        <taxon>Eurotiomycetidae</taxon>
        <taxon>Eurotiales</taxon>
        <taxon>Aspergillaceae</taxon>
        <taxon>Aspergillus</taxon>
        <taxon>Aspergillus subgen. Circumdati</taxon>
    </lineage>
</organism>
<dbReference type="Proteomes" id="UP000075230">
    <property type="component" value="Unassembled WGS sequence"/>
</dbReference>
<name>A0A146FXZ7_ASPKA</name>